<dbReference type="EMBL" id="BJUZ01000004">
    <property type="protein sequence ID" value="GEK94697.1"/>
    <property type="molecule type" value="Genomic_DNA"/>
</dbReference>
<evidence type="ECO:0000256" key="1">
    <source>
        <dbReference type="SAM" id="SignalP"/>
    </source>
</evidence>
<protein>
    <recommendedName>
        <fullName evidence="4">Cupin</fullName>
    </recommendedName>
</protein>
<feature type="signal peptide" evidence="1">
    <location>
        <begin position="1"/>
        <end position="25"/>
    </location>
</feature>
<reference evidence="2 3" key="1">
    <citation type="submission" date="2019-07" db="EMBL/GenBank/DDBJ databases">
        <title>Whole genome shotgun sequence of Gluconobacter wancherniae NBRC 103581.</title>
        <authorList>
            <person name="Hosoyama A."/>
            <person name="Uohara A."/>
            <person name="Ohji S."/>
            <person name="Ichikawa N."/>
        </authorList>
    </citation>
    <scope>NUCLEOTIDE SEQUENCE [LARGE SCALE GENOMIC DNA]</scope>
    <source>
        <strain evidence="2 3">NBRC 103581</strain>
    </source>
</reference>
<evidence type="ECO:0008006" key="4">
    <source>
        <dbReference type="Google" id="ProtNLM"/>
    </source>
</evidence>
<sequence>MPHCLRLITTLGTLLSCALTHSASATPVSDKPNFPTLIYWDNWTDKQGVSHLTKCKLSAFRQTPSIAGEDKVWAGTEHTGMATVITKVQPPKWKGGWSETRQVQWVVPLSGTYFVQAMDGTSVELNAGDMLLSEDQNSVRDHAGHVGHLSGNVGDDAVALMITQFANARASHIQCDRP</sequence>
<organism evidence="2 3">
    <name type="scientific">Gluconobacter wancherniae NBRC 103581</name>
    <dbReference type="NCBI Taxonomy" id="656744"/>
    <lineage>
        <taxon>Bacteria</taxon>
        <taxon>Pseudomonadati</taxon>
        <taxon>Pseudomonadota</taxon>
        <taxon>Alphaproteobacteria</taxon>
        <taxon>Acetobacterales</taxon>
        <taxon>Acetobacteraceae</taxon>
        <taxon>Gluconobacter</taxon>
    </lineage>
</organism>
<dbReference type="PROSITE" id="PS51257">
    <property type="entry name" value="PROKAR_LIPOPROTEIN"/>
    <property type="match status" value="1"/>
</dbReference>
<name>A0A511BA50_9PROT</name>
<dbReference type="RefSeq" id="WP_146798483.1">
    <property type="nucleotide sequence ID" value="NZ_BARC01000001.1"/>
</dbReference>
<comment type="caution">
    <text evidence="2">The sequence shown here is derived from an EMBL/GenBank/DDBJ whole genome shotgun (WGS) entry which is preliminary data.</text>
</comment>
<dbReference type="Proteomes" id="UP000321230">
    <property type="component" value="Unassembled WGS sequence"/>
</dbReference>
<proteinExistence type="predicted"/>
<accession>A0A511BA50</accession>
<keyword evidence="3" id="KW-1185">Reference proteome</keyword>
<keyword evidence="1" id="KW-0732">Signal</keyword>
<dbReference type="OrthoDB" id="4205621at2"/>
<dbReference type="AlphaFoldDB" id="A0A511BA50"/>
<evidence type="ECO:0000313" key="2">
    <source>
        <dbReference type="EMBL" id="GEK94697.1"/>
    </source>
</evidence>
<feature type="chain" id="PRO_5021817586" description="Cupin" evidence="1">
    <location>
        <begin position="26"/>
        <end position="178"/>
    </location>
</feature>
<evidence type="ECO:0000313" key="3">
    <source>
        <dbReference type="Proteomes" id="UP000321230"/>
    </source>
</evidence>
<gene>
    <name evidence="2" type="ORF">GWA01_24670</name>
</gene>